<gene>
    <name evidence="2" type="ORF">GCM10010227_53360</name>
    <name evidence="1" type="ORF">Sgou_32150</name>
</gene>
<dbReference type="InterPro" id="IPR025855">
    <property type="entry name" value="Replic_Relax"/>
</dbReference>
<evidence type="ECO:0000313" key="3">
    <source>
        <dbReference type="Proteomes" id="UP000480804"/>
    </source>
</evidence>
<evidence type="ECO:0000313" key="2">
    <source>
        <dbReference type="EMBL" id="GGU91419.1"/>
    </source>
</evidence>
<dbReference type="Proteomes" id="UP000480804">
    <property type="component" value="Unassembled WGS sequence"/>
</dbReference>
<reference evidence="1 3" key="2">
    <citation type="submission" date="2020-02" db="EMBL/GenBank/DDBJ databases">
        <title>Whole genome shotgun sequence of Streptomyces gougerotii NBRC 13043.</title>
        <authorList>
            <person name="Ichikawa N."/>
            <person name="Komaki H."/>
            <person name="Tamura T."/>
        </authorList>
    </citation>
    <scope>NUCLEOTIDE SEQUENCE [LARGE SCALE GENOMIC DNA]</scope>
    <source>
        <strain evidence="1 3">NBRC 13043</strain>
    </source>
</reference>
<dbReference type="RefSeq" id="WP_189401532.1">
    <property type="nucleotide sequence ID" value="NZ_BLLO01000018.1"/>
</dbReference>
<dbReference type="Pfam" id="PF13814">
    <property type="entry name" value="Replic_Relax"/>
    <property type="match status" value="1"/>
</dbReference>
<protein>
    <recommendedName>
        <fullName evidence="5">Replication-relaxation</fullName>
    </recommendedName>
</protein>
<accession>A0A8H9HVC1</accession>
<evidence type="ECO:0008006" key="5">
    <source>
        <dbReference type="Google" id="ProtNLM"/>
    </source>
</evidence>
<dbReference type="Proteomes" id="UP000660975">
    <property type="component" value="Unassembled WGS sequence"/>
</dbReference>
<sequence>MPYPHSGPTGLGQVAQQAAQVLYQHRLVSTRQLHRLITPHHTRSEYLRRQLHTLREAGLAETVGRRRSGQTDLLWWLTEKGATAVESAGLLPQRPYRMSPEAALGPLQDHTLATVETGLAMVEWARRLGHECGPLDWSPETAHHYRDEARPGEDLALIPDAVLNYVHTDAEQRTRTLLTYFVEVDRTQMTIARLAQKLHAYAAYRTYTPTQPGPRGARTPRRPHTEAWRSRYPAFPRLLIVLTGAAESRLDRRAADLRSLAASDPALQHTDLRAGITTLTKLQDLGPAAPIFLPALGPAEPCDAWLRPPAAVAA</sequence>
<evidence type="ECO:0000313" key="1">
    <source>
        <dbReference type="EMBL" id="GFH78545.1"/>
    </source>
</evidence>
<dbReference type="AlphaFoldDB" id="A0A8H9HVC1"/>
<evidence type="ECO:0000313" key="4">
    <source>
        <dbReference type="Proteomes" id="UP000660975"/>
    </source>
</evidence>
<name>A0A8H9HVC1_9ACTN</name>
<dbReference type="EMBL" id="BLLO01000018">
    <property type="protein sequence ID" value="GFH78545.1"/>
    <property type="molecule type" value="Genomic_DNA"/>
</dbReference>
<keyword evidence="3" id="KW-1185">Reference proteome</keyword>
<dbReference type="EMBL" id="BMSC01000025">
    <property type="protein sequence ID" value="GGU91419.1"/>
    <property type="molecule type" value="Genomic_DNA"/>
</dbReference>
<organism evidence="2 4">
    <name type="scientific">Streptomyces gougerotii</name>
    <dbReference type="NCBI Taxonomy" id="53448"/>
    <lineage>
        <taxon>Bacteria</taxon>
        <taxon>Bacillati</taxon>
        <taxon>Actinomycetota</taxon>
        <taxon>Actinomycetes</taxon>
        <taxon>Kitasatosporales</taxon>
        <taxon>Streptomycetaceae</taxon>
        <taxon>Streptomyces</taxon>
        <taxon>Streptomyces diastaticus group</taxon>
    </lineage>
</organism>
<proteinExistence type="predicted"/>
<reference evidence="2" key="3">
    <citation type="submission" date="2020-09" db="EMBL/GenBank/DDBJ databases">
        <authorList>
            <person name="Sun Q."/>
            <person name="Ohkuma M."/>
        </authorList>
    </citation>
    <scope>NUCLEOTIDE SEQUENCE</scope>
    <source>
        <strain evidence="2">JCM 4136</strain>
    </source>
</reference>
<reference evidence="2" key="1">
    <citation type="journal article" date="2014" name="Int. J. Syst. Evol. Microbiol.">
        <title>Complete genome sequence of Corynebacterium casei LMG S-19264T (=DSM 44701T), isolated from a smear-ripened cheese.</title>
        <authorList>
            <consortium name="US DOE Joint Genome Institute (JGI-PGF)"/>
            <person name="Walter F."/>
            <person name="Albersmeier A."/>
            <person name="Kalinowski J."/>
            <person name="Ruckert C."/>
        </authorList>
    </citation>
    <scope>NUCLEOTIDE SEQUENCE</scope>
    <source>
        <strain evidence="2">JCM 4136</strain>
    </source>
</reference>
<comment type="caution">
    <text evidence="2">The sequence shown here is derived from an EMBL/GenBank/DDBJ whole genome shotgun (WGS) entry which is preliminary data.</text>
</comment>